<dbReference type="Pfam" id="PF13405">
    <property type="entry name" value="EF-hand_6"/>
    <property type="match status" value="1"/>
</dbReference>
<gene>
    <name evidence="5" type="ORF">CY34DRAFT_71882</name>
</gene>
<sequence>MSRYPDYLSPNATPSKLSNSQKSRARREPSGVFSLFQAPQVQQFKEAFQLIDHDKDGWVTESDLQEIFSSLVLNLVLGISPSKSMIDGLLSARPGGPGHSKSPPVTPSRDSSVSSDRGINFTMFLTMMSERLFEFDPEAELREAFECFDEGDTGTVKVDEMQKWMGEVGERMGQQEIDKFLQSSFTDRQGNFNYREWIKVIRVNDDGDEEGPDMT</sequence>
<proteinExistence type="predicted"/>
<feature type="region of interest" description="Disordered" evidence="3">
    <location>
        <begin position="88"/>
        <end position="115"/>
    </location>
</feature>
<feature type="region of interest" description="Disordered" evidence="3">
    <location>
        <begin position="1"/>
        <end position="29"/>
    </location>
</feature>
<organism evidence="5 6">
    <name type="scientific">Suillus luteus UH-Slu-Lm8-n1</name>
    <dbReference type="NCBI Taxonomy" id="930992"/>
    <lineage>
        <taxon>Eukaryota</taxon>
        <taxon>Fungi</taxon>
        <taxon>Dikarya</taxon>
        <taxon>Basidiomycota</taxon>
        <taxon>Agaricomycotina</taxon>
        <taxon>Agaricomycetes</taxon>
        <taxon>Agaricomycetidae</taxon>
        <taxon>Boletales</taxon>
        <taxon>Suillineae</taxon>
        <taxon>Suillaceae</taxon>
        <taxon>Suillus</taxon>
    </lineage>
</organism>
<dbReference type="GO" id="GO:0005509">
    <property type="term" value="F:calcium ion binding"/>
    <property type="evidence" value="ECO:0007669"/>
    <property type="project" value="InterPro"/>
</dbReference>
<keyword evidence="2" id="KW-0106">Calcium</keyword>
<reference evidence="6" key="2">
    <citation type="submission" date="2015-01" db="EMBL/GenBank/DDBJ databases">
        <title>Evolutionary Origins and Diversification of the Mycorrhizal Mutualists.</title>
        <authorList>
            <consortium name="DOE Joint Genome Institute"/>
            <consortium name="Mycorrhizal Genomics Consortium"/>
            <person name="Kohler A."/>
            <person name="Kuo A."/>
            <person name="Nagy L.G."/>
            <person name="Floudas D."/>
            <person name="Copeland A."/>
            <person name="Barry K.W."/>
            <person name="Cichocki N."/>
            <person name="Veneault-Fourrey C."/>
            <person name="LaButti K."/>
            <person name="Lindquist E.A."/>
            <person name="Lipzen A."/>
            <person name="Lundell T."/>
            <person name="Morin E."/>
            <person name="Murat C."/>
            <person name="Riley R."/>
            <person name="Ohm R."/>
            <person name="Sun H."/>
            <person name="Tunlid A."/>
            <person name="Henrissat B."/>
            <person name="Grigoriev I.V."/>
            <person name="Hibbett D.S."/>
            <person name="Martin F."/>
        </authorList>
    </citation>
    <scope>NUCLEOTIDE SEQUENCE [LARGE SCALE GENOMIC DNA]</scope>
    <source>
        <strain evidence="6">UH-Slu-Lm8-n1</strain>
    </source>
</reference>
<dbReference type="EMBL" id="KN835138">
    <property type="protein sequence ID" value="KIK48399.1"/>
    <property type="molecule type" value="Genomic_DNA"/>
</dbReference>
<dbReference type="Proteomes" id="UP000054485">
    <property type="component" value="Unassembled WGS sequence"/>
</dbReference>
<evidence type="ECO:0000259" key="4">
    <source>
        <dbReference type="PROSITE" id="PS50222"/>
    </source>
</evidence>
<evidence type="ECO:0000313" key="6">
    <source>
        <dbReference type="Proteomes" id="UP000054485"/>
    </source>
</evidence>
<keyword evidence="6" id="KW-1185">Reference proteome</keyword>
<dbReference type="FunFam" id="1.10.238.10:FF:000001">
    <property type="entry name" value="Calmodulin 1"/>
    <property type="match status" value="1"/>
</dbReference>
<reference evidence="5 6" key="1">
    <citation type="submission" date="2014-04" db="EMBL/GenBank/DDBJ databases">
        <authorList>
            <consortium name="DOE Joint Genome Institute"/>
            <person name="Kuo A."/>
            <person name="Ruytinx J."/>
            <person name="Rineau F."/>
            <person name="Colpaert J."/>
            <person name="Kohler A."/>
            <person name="Nagy L.G."/>
            <person name="Floudas D."/>
            <person name="Copeland A."/>
            <person name="Barry K.W."/>
            <person name="Cichocki N."/>
            <person name="Veneault-Fourrey C."/>
            <person name="LaButti K."/>
            <person name="Lindquist E.A."/>
            <person name="Lipzen A."/>
            <person name="Lundell T."/>
            <person name="Morin E."/>
            <person name="Murat C."/>
            <person name="Sun H."/>
            <person name="Tunlid A."/>
            <person name="Henrissat B."/>
            <person name="Grigoriev I.V."/>
            <person name="Hibbett D.S."/>
            <person name="Martin F."/>
            <person name="Nordberg H.P."/>
            <person name="Cantor M.N."/>
            <person name="Hua S.X."/>
        </authorList>
    </citation>
    <scope>NUCLEOTIDE SEQUENCE [LARGE SCALE GENOMIC DNA]</scope>
    <source>
        <strain evidence="5 6">UH-Slu-Lm8-n1</strain>
    </source>
</reference>
<feature type="domain" description="EF-hand" evidence="4">
    <location>
        <begin position="39"/>
        <end position="74"/>
    </location>
</feature>
<accession>A0A0D0BF84</accession>
<name>A0A0D0BF84_9AGAM</name>
<evidence type="ECO:0000256" key="1">
    <source>
        <dbReference type="ARBA" id="ARBA00022737"/>
    </source>
</evidence>
<dbReference type="Gene3D" id="1.10.238.10">
    <property type="entry name" value="EF-hand"/>
    <property type="match status" value="2"/>
</dbReference>
<dbReference type="SMART" id="SM00054">
    <property type="entry name" value="EFh"/>
    <property type="match status" value="2"/>
</dbReference>
<dbReference type="InParanoid" id="A0A0D0BF84"/>
<protein>
    <recommendedName>
        <fullName evidence="4">EF-hand domain-containing protein</fullName>
    </recommendedName>
</protein>
<evidence type="ECO:0000313" key="5">
    <source>
        <dbReference type="EMBL" id="KIK48399.1"/>
    </source>
</evidence>
<dbReference type="OrthoDB" id="429467at2759"/>
<evidence type="ECO:0000256" key="2">
    <source>
        <dbReference type="ARBA" id="ARBA00022837"/>
    </source>
</evidence>
<dbReference type="SUPFAM" id="SSF47473">
    <property type="entry name" value="EF-hand"/>
    <property type="match status" value="1"/>
</dbReference>
<dbReference type="CDD" id="cd00051">
    <property type="entry name" value="EFh"/>
    <property type="match status" value="1"/>
</dbReference>
<dbReference type="InterPro" id="IPR011992">
    <property type="entry name" value="EF-hand-dom_pair"/>
</dbReference>
<dbReference type="InterPro" id="IPR002048">
    <property type="entry name" value="EF_hand_dom"/>
</dbReference>
<dbReference type="PROSITE" id="PS50222">
    <property type="entry name" value="EF_HAND_2"/>
    <property type="match status" value="2"/>
</dbReference>
<dbReference type="PROSITE" id="PS00018">
    <property type="entry name" value="EF_HAND_1"/>
    <property type="match status" value="1"/>
</dbReference>
<dbReference type="AlphaFoldDB" id="A0A0D0BF84"/>
<dbReference type="STRING" id="930992.A0A0D0BF84"/>
<dbReference type="PANTHER" id="PTHR23049">
    <property type="entry name" value="MYOSIN REGULATORY LIGHT CHAIN 2"/>
    <property type="match status" value="1"/>
</dbReference>
<feature type="domain" description="EF-hand" evidence="4">
    <location>
        <begin position="136"/>
        <end position="171"/>
    </location>
</feature>
<evidence type="ECO:0000256" key="3">
    <source>
        <dbReference type="SAM" id="MobiDB-lite"/>
    </source>
</evidence>
<keyword evidence="1" id="KW-0677">Repeat</keyword>
<dbReference type="FunCoup" id="A0A0D0BF84">
    <property type="interactions" value="34"/>
</dbReference>
<feature type="compositionally biased region" description="Polar residues" evidence="3">
    <location>
        <begin position="10"/>
        <end position="22"/>
    </location>
</feature>
<dbReference type="InterPro" id="IPR018247">
    <property type="entry name" value="EF_Hand_1_Ca_BS"/>
</dbReference>
<dbReference type="InterPro" id="IPR050403">
    <property type="entry name" value="Myosin_RLC"/>
</dbReference>
<dbReference type="HOGENOM" id="CLU_061288_9_2_1"/>